<keyword evidence="2" id="KW-1185">Reference proteome</keyword>
<organism evidence="1 2">
    <name type="scientific">Salmonella phage S16</name>
    <name type="common">Salmonella phage vB_SenM-S16</name>
    <dbReference type="NCBI Taxonomy" id="1087482"/>
    <lineage>
        <taxon>Viruses</taxon>
        <taxon>Duplodnaviria</taxon>
        <taxon>Heunggongvirae</taxon>
        <taxon>Uroviricota</taxon>
        <taxon>Caudoviricetes</taxon>
        <taxon>Pantevenvirales</taxon>
        <taxon>Straboviridae</taxon>
        <taxon>Tevenvirinae</taxon>
        <taxon>Gelderlandvirus</taxon>
        <taxon>Gelderlandvirus s16</taxon>
    </lineage>
</organism>
<evidence type="ECO:0000313" key="2">
    <source>
        <dbReference type="Proteomes" id="UP000011284"/>
    </source>
</evidence>
<dbReference type="InterPro" id="IPR034696">
    <property type="entry name" value="RI_T4"/>
</dbReference>
<dbReference type="OrthoDB" id="18750at10239"/>
<dbReference type="GeneID" id="14675345"/>
<reference evidence="1 2" key="1">
    <citation type="journal article" date="2013" name="Mol. Microbiol.">
        <title>Long tail fibres of the novel broad-host-range T-even bacteriophage S16 specifically recognize Salmonella OmpC.</title>
        <authorList>
            <person name="Marti R."/>
            <person name="Zurfluh K."/>
            <person name="Hagens S."/>
            <person name="Pianezzi J."/>
            <person name="Klumpp J."/>
            <person name="Loessner M.J."/>
        </authorList>
    </citation>
    <scope>NUCLEOTIDE SEQUENCE [LARGE SCALE GENOMIC DNA]</scope>
</reference>
<dbReference type="EMBL" id="HQ331142">
    <property type="protein sequence ID" value="AGE48176.1"/>
    <property type="molecule type" value="Genomic_DNA"/>
</dbReference>
<name>M1HDI5_BPS16</name>
<organismHost>
    <name type="scientific">Salmonella enterica</name>
    <name type="common">Salmonella choleraesuis</name>
    <dbReference type="NCBI Taxonomy" id="28901"/>
</organismHost>
<dbReference type="KEGG" id="vg:14675345"/>
<dbReference type="RefSeq" id="YP_007501144.1">
    <property type="nucleotide sequence ID" value="NC_020416.1"/>
</dbReference>
<proteinExistence type="predicted"/>
<dbReference type="Pfam" id="PF24205">
    <property type="entry name" value="Antiholin"/>
    <property type="match status" value="1"/>
</dbReference>
<dbReference type="Proteomes" id="UP000011284">
    <property type="component" value="Segment"/>
</dbReference>
<evidence type="ECO:0000313" key="1">
    <source>
        <dbReference type="EMBL" id="AGE48176.1"/>
    </source>
</evidence>
<sequence length="109" mass="12885">MTAQTKHWTKIRRPIMALRALFLSALIGIMCVPVHADTFNPKFDEYFEGALKVYTQYKIYNKRESEQFFSFVKSKWDRQPCTSTCEAAGVEVAKEYYTNRFTEKEEHEI</sequence>
<protein>
    <submittedName>
        <fullName evidence="1">RI lysis inhibition regulator</fullName>
    </submittedName>
</protein>
<accession>M1HDI5</accession>